<reference evidence="2" key="1">
    <citation type="submission" date="2015-08" db="EMBL/GenBank/DDBJ databases">
        <authorList>
            <person name="Babu N.S."/>
            <person name="Beckwith C.J."/>
            <person name="Beseler K.G."/>
            <person name="Brison A."/>
            <person name="Carone J.V."/>
            <person name="Caskin T.P."/>
            <person name="Diamond M."/>
            <person name="Durham M.E."/>
            <person name="Foxe J.M."/>
            <person name="Go M."/>
            <person name="Henderson B.A."/>
            <person name="Jones I.B."/>
            <person name="McGettigan J.A."/>
            <person name="Micheletti S.J."/>
            <person name="Nasrallah M.E."/>
            <person name="Ortiz D."/>
            <person name="Piller C.R."/>
            <person name="Privatt S.R."/>
            <person name="Schneider S.L."/>
            <person name="Sharp S."/>
            <person name="Smith T.C."/>
            <person name="Stanton J.D."/>
            <person name="Ullery H.E."/>
            <person name="Wilson R.J."/>
            <person name="Serrano M.G."/>
            <person name="Buck G."/>
            <person name="Lee V."/>
            <person name="Wang Y."/>
            <person name="Carvalho R."/>
            <person name="Voegtly L."/>
            <person name="Shi R."/>
            <person name="Duckworth R."/>
            <person name="Johnson A."/>
            <person name="Loviza R."/>
            <person name="Walstead R."/>
            <person name="Shah Z."/>
            <person name="Kiflezghi M."/>
            <person name="Wade K."/>
            <person name="Ball S.L."/>
            <person name="Bradley K.W."/>
            <person name="Asai D.J."/>
            <person name="Bowman C.A."/>
            <person name="Russell D.A."/>
            <person name="Pope W.H."/>
            <person name="Jacobs-Sera D."/>
            <person name="Hendrix R.W."/>
            <person name="Hatfull G.F."/>
        </authorList>
    </citation>
    <scope>NUCLEOTIDE SEQUENCE</scope>
</reference>
<evidence type="ECO:0000313" key="2">
    <source>
        <dbReference type="EMBL" id="CUR54812.1"/>
    </source>
</evidence>
<sequence>MEFEKSDKHTAGALDIRNVIGSLLAIYGVILLLMGIFGDRELDKTGDINANLYAGIALLAVGLGFLAWVRIRPIKVPETVSHEDSSPKAGD</sequence>
<name>A0A2P2C257_9ZZZZ</name>
<feature type="transmembrane region" description="Helical" evidence="1">
    <location>
        <begin position="50"/>
        <end position="69"/>
    </location>
</feature>
<keyword evidence="1" id="KW-0812">Transmembrane</keyword>
<keyword evidence="1" id="KW-1133">Transmembrane helix</keyword>
<feature type="transmembrane region" description="Helical" evidence="1">
    <location>
        <begin position="20"/>
        <end position="38"/>
    </location>
</feature>
<proteinExistence type="predicted"/>
<dbReference type="AlphaFoldDB" id="A0A2P2C257"/>
<dbReference type="EMBL" id="CZKA01000015">
    <property type="protein sequence ID" value="CUR54812.1"/>
    <property type="molecule type" value="Genomic_DNA"/>
</dbReference>
<keyword evidence="1" id="KW-0472">Membrane</keyword>
<gene>
    <name evidence="2" type="ORF">NOCA2220003</name>
</gene>
<protein>
    <submittedName>
        <fullName evidence="2">Uncharacterized protein</fullName>
    </submittedName>
</protein>
<evidence type="ECO:0000256" key="1">
    <source>
        <dbReference type="SAM" id="Phobius"/>
    </source>
</evidence>
<accession>A0A2P2C257</accession>
<organism evidence="2">
    <name type="scientific">metagenome</name>
    <dbReference type="NCBI Taxonomy" id="256318"/>
    <lineage>
        <taxon>unclassified sequences</taxon>
        <taxon>metagenomes</taxon>
    </lineage>
</organism>